<dbReference type="InterPro" id="IPR050924">
    <property type="entry name" value="Peroxiredoxin_BCP/PrxQ"/>
</dbReference>
<dbReference type="GO" id="GO:0009535">
    <property type="term" value="C:chloroplast thylakoid membrane"/>
    <property type="evidence" value="ECO:0007669"/>
    <property type="project" value="TreeGrafter"/>
</dbReference>
<dbReference type="PANTHER" id="PTHR42801">
    <property type="entry name" value="THIOREDOXIN-DEPENDENT PEROXIDE REDUCTASE"/>
    <property type="match status" value="1"/>
</dbReference>
<name>A0AAD4XN73_9MAGN</name>
<keyword evidence="5" id="KW-0676">Redox-active center</keyword>
<dbReference type="GO" id="GO:0008379">
    <property type="term" value="F:thioredoxin peroxidase activity"/>
    <property type="evidence" value="ECO:0007669"/>
    <property type="project" value="TreeGrafter"/>
</dbReference>
<evidence type="ECO:0000256" key="1">
    <source>
        <dbReference type="ARBA" id="ARBA00022559"/>
    </source>
</evidence>
<dbReference type="GO" id="GO:0034599">
    <property type="term" value="P:cellular response to oxidative stress"/>
    <property type="evidence" value="ECO:0007669"/>
    <property type="project" value="TreeGrafter"/>
</dbReference>
<protein>
    <submittedName>
        <fullName evidence="6">Uncharacterized protein</fullName>
    </submittedName>
</protein>
<dbReference type="EMBL" id="JAJJMB010006268">
    <property type="protein sequence ID" value="KAI3935490.1"/>
    <property type="molecule type" value="Genomic_DNA"/>
</dbReference>
<keyword evidence="7" id="KW-1185">Reference proteome</keyword>
<evidence type="ECO:0000256" key="3">
    <source>
        <dbReference type="ARBA" id="ARBA00023002"/>
    </source>
</evidence>
<dbReference type="SUPFAM" id="SSF52833">
    <property type="entry name" value="Thioredoxin-like"/>
    <property type="match status" value="1"/>
</dbReference>
<evidence type="ECO:0000256" key="4">
    <source>
        <dbReference type="ARBA" id="ARBA00023157"/>
    </source>
</evidence>
<evidence type="ECO:0000313" key="7">
    <source>
        <dbReference type="Proteomes" id="UP001202328"/>
    </source>
</evidence>
<evidence type="ECO:0000313" key="6">
    <source>
        <dbReference type="EMBL" id="KAI3935490.1"/>
    </source>
</evidence>
<sequence>AIKKACAFRDSYENGDDLDSHKAFGKMFRLPYTLLTDEGNKVTKEWGVPSDLFGTLHGRQTYIPL</sequence>
<keyword evidence="1" id="KW-0575">Peroxidase</keyword>
<dbReference type="InterPro" id="IPR036249">
    <property type="entry name" value="Thioredoxin-like_sf"/>
</dbReference>
<dbReference type="AlphaFoldDB" id="A0AAD4XN73"/>
<dbReference type="GO" id="GO:0045454">
    <property type="term" value="P:cell redox homeostasis"/>
    <property type="evidence" value="ECO:0007669"/>
    <property type="project" value="TreeGrafter"/>
</dbReference>
<proteinExistence type="predicted"/>
<evidence type="ECO:0000256" key="5">
    <source>
        <dbReference type="ARBA" id="ARBA00023284"/>
    </source>
</evidence>
<keyword evidence="3" id="KW-0560">Oxidoreductase</keyword>
<evidence type="ECO:0000256" key="2">
    <source>
        <dbReference type="ARBA" id="ARBA00022862"/>
    </source>
</evidence>
<dbReference type="Proteomes" id="UP001202328">
    <property type="component" value="Unassembled WGS sequence"/>
</dbReference>
<organism evidence="6 7">
    <name type="scientific">Papaver atlanticum</name>
    <dbReference type="NCBI Taxonomy" id="357466"/>
    <lineage>
        <taxon>Eukaryota</taxon>
        <taxon>Viridiplantae</taxon>
        <taxon>Streptophyta</taxon>
        <taxon>Embryophyta</taxon>
        <taxon>Tracheophyta</taxon>
        <taxon>Spermatophyta</taxon>
        <taxon>Magnoliopsida</taxon>
        <taxon>Ranunculales</taxon>
        <taxon>Papaveraceae</taxon>
        <taxon>Papaveroideae</taxon>
        <taxon>Papaver</taxon>
    </lineage>
</organism>
<dbReference type="PANTHER" id="PTHR42801:SF4">
    <property type="entry name" value="AHPC_TSA FAMILY PROTEIN"/>
    <property type="match status" value="1"/>
</dbReference>
<reference evidence="6" key="1">
    <citation type="submission" date="2022-04" db="EMBL/GenBank/DDBJ databases">
        <title>A functionally conserved STORR gene fusion in Papaver species that diverged 16.8 million years ago.</title>
        <authorList>
            <person name="Catania T."/>
        </authorList>
    </citation>
    <scope>NUCLEOTIDE SEQUENCE</scope>
    <source>
        <strain evidence="6">S-188037</strain>
    </source>
</reference>
<keyword evidence="4" id="KW-1015">Disulfide bond</keyword>
<keyword evidence="2" id="KW-0049">Antioxidant</keyword>
<comment type="caution">
    <text evidence="6">The sequence shown here is derived from an EMBL/GenBank/DDBJ whole genome shotgun (WGS) entry which is preliminary data.</text>
</comment>
<gene>
    <name evidence="6" type="ORF">MKW98_027630</name>
</gene>
<accession>A0AAD4XN73</accession>
<dbReference type="Gene3D" id="3.40.30.10">
    <property type="entry name" value="Glutaredoxin"/>
    <property type="match status" value="1"/>
</dbReference>
<feature type="non-terminal residue" evidence="6">
    <location>
        <position position="65"/>
    </location>
</feature>